<gene>
    <name evidence="1" type="ORF">ASS94_00795</name>
</gene>
<evidence type="ECO:0000313" key="1">
    <source>
        <dbReference type="EMBL" id="OEK58892.1"/>
    </source>
</evidence>
<protein>
    <submittedName>
        <fullName evidence="1">Uncharacterized protein</fullName>
    </submittedName>
</protein>
<dbReference type="EMBL" id="LNPX01000004">
    <property type="protein sequence ID" value="OEK58892.1"/>
    <property type="molecule type" value="Genomic_DNA"/>
</dbReference>
<dbReference type="RefSeq" id="WP_069854292.1">
    <property type="nucleotide sequence ID" value="NZ_LNPX01000004.1"/>
</dbReference>
<accession>A0AAP7LUX8</accession>
<organism evidence="1 2">
    <name type="scientific">Staphylococcus equorum</name>
    <dbReference type="NCBI Taxonomy" id="246432"/>
    <lineage>
        <taxon>Bacteria</taxon>
        <taxon>Bacillati</taxon>
        <taxon>Bacillota</taxon>
        <taxon>Bacilli</taxon>
        <taxon>Bacillales</taxon>
        <taxon>Staphylococcaceae</taxon>
        <taxon>Staphylococcus</taxon>
    </lineage>
</organism>
<sequence>MSEFKQTSNKVKYPSVEKIREMMKRGISLDLYVQRIRHGWSKEKARTEKPRKSNTFDNYKQFTDFEIEHLIENQITYMDYTNRRRLGWSREEAIFIPKGIKRYQILHHEEYPIKRQELKLIYQNESTIDTYRKRRALGWSKHDALTTSKKRK</sequence>
<name>A0AAP7LUX8_9STAP</name>
<reference evidence="2" key="1">
    <citation type="submission" date="2015-11" db="EMBL/GenBank/DDBJ databases">
        <title>Genomic diversity of Staphylococcus saprophyticus strains from urinary tract infections, animal surfaces, and fermented foods.</title>
        <authorList>
            <person name="Wolfe B.E."/>
        </authorList>
    </citation>
    <scope>NUCLEOTIDE SEQUENCE [LARGE SCALE GENOMIC DNA]</scope>
    <source>
        <strain evidence="2">738_7</strain>
    </source>
</reference>
<dbReference type="AlphaFoldDB" id="A0AAP7LUX8"/>
<evidence type="ECO:0000313" key="2">
    <source>
        <dbReference type="Proteomes" id="UP000095464"/>
    </source>
</evidence>
<dbReference type="Proteomes" id="UP000095464">
    <property type="component" value="Unassembled WGS sequence"/>
</dbReference>
<comment type="caution">
    <text evidence="1">The sequence shown here is derived from an EMBL/GenBank/DDBJ whole genome shotgun (WGS) entry which is preliminary data.</text>
</comment>
<proteinExistence type="predicted"/>